<organism evidence="1 2">
    <name type="scientific">Sphaeramia orbicularis</name>
    <name type="common">orbiculate cardinalfish</name>
    <dbReference type="NCBI Taxonomy" id="375764"/>
    <lineage>
        <taxon>Eukaryota</taxon>
        <taxon>Metazoa</taxon>
        <taxon>Chordata</taxon>
        <taxon>Craniata</taxon>
        <taxon>Vertebrata</taxon>
        <taxon>Euteleostomi</taxon>
        <taxon>Actinopterygii</taxon>
        <taxon>Neopterygii</taxon>
        <taxon>Teleostei</taxon>
        <taxon>Neoteleostei</taxon>
        <taxon>Acanthomorphata</taxon>
        <taxon>Gobiaria</taxon>
        <taxon>Kurtiformes</taxon>
        <taxon>Apogonoidei</taxon>
        <taxon>Apogonidae</taxon>
        <taxon>Apogoninae</taxon>
        <taxon>Sphaeramia</taxon>
    </lineage>
</organism>
<name>A0A673BE75_9TELE</name>
<dbReference type="AlphaFoldDB" id="A0A673BE75"/>
<dbReference type="InParanoid" id="A0A673BE75"/>
<reference evidence="1" key="2">
    <citation type="submission" date="2025-08" db="UniProtKB">
        <authorList>
            <consortium name="Ensembl"/>
        </authorList>
    </citation>
    <scope>IDENTIFICATION</scope>
</reference>
<dbReference type="Ensembl" id="ENSSORT00005040584.1">
    <property type="protein sequence ID" value="ENSSORP00005039574.1"/>
    <property type="gene ID" value="ENSSORG00005018449.1"/>
</dbReference>
<proteinExistence type="predicted"/>
<evidence type="ECO:0000313" key="2">
    <source>
        <dbReference type="Proteomes" id="UP000472271"/>
    </source>
</evidence>
<protein>
    <submittedName>
        <fullName evidence="1">Uncharacterized protein</fullName>
    </submittedName>
</protein>
<dbReference type="Proteomes" id="UP000472271">
    <property type="component" value="Chromosome 18"/>
</dbReference>
<sequence length="65" mass="7358">MSLSTARSFLSEVYYDEQELDANSALMELDKGMLGVHGCIRTLSAVYWIIPQVSNIRHLWVQSSP</sequence>
<keyword evidence="2" id="KW-1185">Reference proteome</keyword>
<reference evidence="1" key="1">
    <citation type="submission" date="2019-06" db="EMBL/GenBank/DDBJ databases">
        <authorList>
            <consortium name="Wellcome Sanger Institute Data Sharing"/>
        </authorList>
    </citation>
    <scope>NUCLEOTIDE SEQUENCE [LARGE SCALE GENOMIC DNA]</scope>
</reference>
<evidence type="ECO:0000313" key="1">
    <source>
        <dbReference type="Ensembl" id="ENSSORP00005039574.1"/>
    </source>
</evidence>
<accession>A0A673BE75</accession>
<reference evidence="1" key="3">
    <citation type="submission" date="2025-09" db="UniProtKB">
        <authorList>
            <consortium name="Ensembl"/>
        </authorList>
    </citation>
    <scope>IDENTIFICATION</scope>
</reference>